<reference evidence="3 4" key="1">
    <citation type="submission" date="2024-10" db="EMBL/GenBank/DDBJ databases">
        <authorList>
            <person name="Topkara A.R."/>
            <person name="Saygin H."/>
        </authorList>
    </citation>
    <scope>NUCLEOTIDE SEQUENCE [LARGE SCALE GENOMIC DNA]</scope>
    <source>
        <strain evidence="3 4">M3C6</strain>
    </source>
</reference>
<dbReference type="PANTHER" id="PTHR24023:SF1112">
    <property type="entry name" value="COL_CUTICLE_N DOMAIN-CONTAINING PROTEIN-RELATED"/>
    <property type="match status" value="1"/>
</dbReference>
<organism evidence="3 4">
    <name type="scientific">Nonomuraea marmarensis</name>
    <dbReference type="NCBI Taxonomy" id="3351344"/>
    <lineage>
        <taxon>Bacteria</taxon>
        <taxon>Bacillati</taxon>
        <taxon>Actinomycetota</taxon>
        <taxon>Actinomycetes</taxon>
        <taxon>Streptosporangiales</taxon>
        <taxon>Streptosporangiaceae</taxon>
        <taxon>Nonomuraea</taxon>
    </lineage>
</organism>
<dbReference type="RefSeq" id="WP_393174465.1">
    <property type="nucleotide sequence ID" value="NZ_JBICRM010000037.1"/>
</dbReference>
<dbReference type="PANTHER" id="PTHR24023">
    <property type="entry name" value="COLLAGEN ALPHA"/>
    <property type="match status" value="1"/>
</dbReference>
<proteinExistence type="predicted"/>
<feature type="signal peptide" evidence="2">
    <location>
        <begin position="1"/>
        <end position="20"/>
    </location>
</feature>
<keyword evidence="2" id="KW-0732">Signal</keyword>
<keyword evidence="4" id="KW-1185">Reference proteome</keyword>
<feature type="region of interest" description="Disordered" evidence="1">
    <location>
        <begin position="70"/>
        <end position="204"/>
    </location>
</feature>
<evidence type="ECO:0000256" key="2">
    <source>
        <dbReference type="SAM" id="SignalP"/>
    </source>
</evidence>
<evidence type="ECO:0000313" key="4">
    <source>
        <dbReference type="Proteomes" id="UP001603978"/>
    </source>
</evidence>
<protein>
    <recommendedName>
        <fullName evidence="5">Collagen triple helix repeat-containing protein</fullName>
    </recommendedName>
</protein>
<feature type="compositionally biased region" description="Basic and acidic residues" evidence="1">
    <location>
        <begin position="130"/>
        <end position="163"/>
    </location>
</feature>
<accession>A0ABW7AU39</accession>
<dbReference type="InterPro" id="IPR050149">
    <property type="entry name" value="Collagen_superfamily"/>
</dbReference>
<dbReference type="EMBL" id="JBICRM010000037">
    <property type="protein sequence ID" value="MFG1709568.1"/>
    <property type="molecule type" value="Genomic_DNA"/>
</dbReference>
<feature type="compositionally biased region" description="Low complexity" evidence="1">
    <location>
        <begin position="109"/>
        <end position="128"/>
    </location>
</feature>
<dbReference type="Pfam" id="PF01391">
    <property type="entry name" value="Collagen"/>
    <property type="match status" value="1"/>
</dbReference>
<dbReference type="Proteomes" id="UP001603978">
    <property type="component" value="Unassembled WGS sequence"/>
</dbReference>
<feature type="compositionally biased region" description="Polar residues" evidence="1">
    <location>
        <begin position="189"/>
        <end position="204"/>
    </location>
</feature>
<comment type="caution">
    <text evidence="3">The sequence shown here is derived from an EMBL/GenBank/DDBJ whole genome shotgun (WGS) entry which is preliminary data.</text>
</comment>
<feature type="compositionally biased region" description="Low complexity" evidence="1">
    <location>
        <begin position="74"/>
        <end position="89"/>
    </location>
</feature>
<evidence type="ECO:0000256" key="1">
    <source>
        <dbReference type="SAM" id="MobiDB-lite"/>
    </source>
</evidence>
<name>A0ABW7AU39_9ACTN</name>
<dbReference type="InterPro" id="IPR008160">
    <property type="entry name" value="Collagen"/>
</dbReference>
<evidence type="ECO:0008006" key="5">
    <source>
        <dbReference type="Google" id="ProtNLM"/>
    </source>
</evidence>
<evidence type="ECO:0000313" key="3">
    <source>
        <dbReference type="EMBL" id="MFG1709568.1"/>
    </source>
</evidence>
<gene>
    <name evidence="3" type="ORF">ACFLIM_40930</name>
</gene>
<feature type="compositionally biased region" description="Low complexity" evidence="1">
    <location>
        <begin position="164"/>
        <end position="178"/>
    </location>
</feature>
<feature type="chain" id="PRO_5045812760" description="Collagen triple helix repeat-containing protein" evidence="2">
    <location>
        <begin position="21"/>
        <end position="292"/>
    </location>
</feature>
<sequence length="292" mass="28723">MAIKLRGGRTLTLAAVGALAASLLAVGGVATASSAGAEVHACVHKKSRYARIVNPTTKCRKTEIRVLIGGGGTSTTTIQQGQQGAQGPQGPKGETGPQGPQGLKGAMGPVGPQGKQGPQGETGPQGPKGADGKDGKDGLPGKDGKDGLPGKDGKDGLPGKQGEEGPQGPRGLTGPQGPKGEKGESGSGATYTTYTRSESVNSTGSETVNCYQGGVATGGGFSFGTLKNAVVMGSAPSGNNPPTGWTVTVAKDDNGSGNNNVAATEGPGQKTITSNQGTSVIGSVYVVCLKKS</sequence>